<dbReference type="EMBL" id="AP024237">
    <property type="protein sequence ID" value="BCO36273.1"/>
    <property type="molecule type" value="Genomic_DNA"/>
</dbReference>
<dbReference type="RefSeq" id="WP_048893220.1">
    <property type="nucleotide sequence ID" value="NZ_AP024237.1"/>
</dbReference>
<dbReference type="SUPFAM" id="SSF54427">
    <property type="entry name" value="NTF2-like"/>
    <property type="match status" value="1"/>
</dbReference>
<organism evidence="1 2">
    <name type="scientific">Mycobacterium heckeshornense</name>
    <dbReference type="NCBI Taxonomy" id="110505"/>
    <lineage>
        <taxon>Bacteria</taxon>
        <taxon>Bacillati</taxon>
        <taxon>Actinomycetota</taxon>
        <taxon>Actinomycetes</taxon>
        <taxon>Mycobacteriales</taxon>
        <taxon>Mycobacteriaceae</taxon>
        <taxon>Mycobacterium</taxon>
    </lineage>
</organism>
<evidence type="ECO:0000313" key="2">
    <source>
        <dbReference type="Proteomes" id="UP000595446"/>
    </source>
</evidence>
<dbReference type="InterPro" id="IPR037401">
    <property type="entry name" value="SnoaL-like"/>
</dbReference>
<protein>
    <submittedName>
        <fullName evidence="1">Uncharacterized protein</fullName>
    </submittedName>
</protein>
<gene>
    <name evidence="1" type="ORF">MHEC_27060</name>
</gene>
<dbReference type="STRING" id="110505.ACT16_20070"/>
<accession>A0A2I3EGW5</accession>
<reference evidence="1 2" key="1">
    <citation type="submission" date="2020-12" db="EMBL/GenBank/DDBJ databases">
        <title>Complete genome sequence of Mycobacterium heckeshornense JCM 15655T, closely related to a pathogenic non-tuberculous mycobacterial species Mycobacterium xenopi.</title>
        <authorList>
            <person name="Yoshida M."/>
            <person name="Fukano H."/>
            <person name="Asakura T."/>
            <person name="Suzuki M."/>
            <person name="Hoshino Y."/>
        </authorList>
    </citation>
    <scope>NUCLEOTIDE SEQUENCE [LARGE SCALE GENOMIC DNA]</scope>
    <source>
        <strain evidence="1 2">JCM 15655</strain>
    </source>
</reference>
<name>A0A2I3EGW5_9MYCO</name>
<dbReference type="Gene3D" id="3.10.450.50">
    <property type="match status" value="1"/>
</dbReference>
<keyword evidence="2" id="KW-1185">Reference proteome</keyword>
<sequence length="158" mass="17222">MPEDKDKVAVVRRFIDALRSGDISACVALLDDSSVFSEAASLPFGGDYVGAEGFRRMLEAVNRDFRVTLDPPEIAGTGDWVAVVVHGTFTSRATRRSMPVDCVDIYRVRDGKIVRVDVHYKEPAALAELCREPVDPVLAPAAARQSDPTTSDDRGELT</sequence>
<dbReference type="Pfam" id="PF12680">
    <property type="entry name" value="SnoaL_2"/>
    <property type="match status" value="1"/>
</dbReference>
<dbReference type="OrthoDB" id="3574881at2"/>
<dbReference type="AlphaFoldDB" id="A0A2I3EGW5"/>
<dbReference type="Proteomes" id="UP000595446">
    <property type="component" value="Chromosome"/>
</dbReference>
<evidence type="ECO:0000313" key="1">
    <source>
        <dbReference type="EMBL" id="BCO36273.1"/>
    </source>
</evidence>
<proteinExistence type="predicted"/>
<dbReference type="InterPro" id="IPR032710">
    <property type="entry name" value="NTF2-like_dom_sf"/>
</dbReference>